<evidence type="ECO:0000256" key="2">
    <source>
        <dbReference type="ARBA" id="ARBA00022676"/>
    </source>
</evidence>
<evidence type="ECO:0000313" key="6">
    <source>
        <dbReference type="Proteomes" id="UP000229974"/>
    </source>
</evidence>
<dbReference type="SUPFAM" id="SSF53448">
    <property type="entry name" value="Nucleotide-diphospho-sugar transferases"/>
    <property type="match status" value="1"/>
</dbReference>
<gene>
    <name evidence="5" type="ORF">B9Q30_02155</name>
</gene>
<keyword evidence="2" id="KW-0328">Glycosyltransferase</keyword>
<comment type="caution">
    <text evidence="5">The sequence shown here is derived from an EMBL/GenBank/DDBJ whole genome shotgun (WGS) entry which is preliminary data.</text>
</comment>
<dbReference type="CDD" id="cd00761">
    <property type="entry name" value="Glyco_tranf_GTA_type"/>
    <property type="match status" value="1"/>
</dbReference>
<organism evidence="5 6">
    <name type="scientific">Enterobacter hormaechei</name>
    <dbReference type="NCBI Taxonomy" id="158836"/>
    <lineage>
        <taxon>Bacteria</taxon>
        <taxon>Pseudomonadati</taxon>
        <taxon>Pseudomonadota</taxon>
        <taxon>Gammaproteobacteria</taxon>
        <taxon>Enterobacterales</taxon>
        <taxon>Enterobacteriaceae</taxon>
        <taxon>Enterobacter</taxon>
        <taxon>Enterobacter cloacae complex</taxon>
    </lineage>
</organism>
<dbReference type="Proteomes" id="UP000229974">
    <property type="component" value="Unassembled WGS sequence"/>
</dbReference>
<proteinExistence type="inferred from homology"/>
<evidence type="ECO:0000259" key="4">
    <source>
        <dbReference type="Pfam" id="PF00535"/>
    </source>
</evidence>
<sequence>MAGTDLISIITPSYNSELFIEETYNSICSQTYDNWEWLVTDDCSSDRTWEILKKISLSNPKVKIFQNKENSGAAVSRNNSISHASGEYLAFIDSDDKWEPCKLNDQLHFMKTHDCNFCFTAYTLITEHGELLHKNIDARKTCLFVSYKDLLAKKVTLGCSTVMLKNDAFDNIRMPLIRTGQDYALWLQLLKKYNVNAVLYPKVLTSYRIVAGSISRNKLKKAIRQWSIYRNLEKINLVMSMWYFVNYAWRAISR</sequence>
<dbReference type="InterPro" id="IPR050834">
    <property type="entry name" value="Glycosyltransf_2"/>
</dbReference>
<name>A0A2J0Q7C5_9ENTR</name>
<dbReference type="GO" id="GO:0016757">
    <property type="term" value="F:glycosyltransferase activity"/>
    <property type="evidence" value="ECO:0007669"/>
    <property type="project" value="UniProtKB-KW"/>
</dbReference>
<comment type="similarity">
    <text evidence="1">Belongs to the glycosyltransferase 2 family.</text>
</comment>
<dbReference type="EMBL" id="NEEW01000001">
    <property type="protein sequence ID" value="PJD89341.1"/>
    <property type="molecule type" value="Genomic_DNA"/>
</dbReference>
<dbReference type="Pfam" id="PF00535">
    <property type="entry name" value="Glycos_transf_2"/>
    <property type="match status" value="1"/>
</dbReference>
<evidence type="ECO:0000313" key="5">
    <source>
        <dbReference type="EMBL" id="PJD89341.1"/>
    </source>
</evidence>
<dbReference type="AlphaFoldDB" id="A0A2J0Q7C5"/>
<dbReference type="RefSeq" id="WP_072058571.1">
    <property type="nucleotide sequence ID" value="NZ_FKFR01000027.1"/>
</dbReference>
<feature type="domain" description="Glycosyltransferase 2-like" evidence="4">
    <location>
        <begin position="8"/>
        <end position="140"/>
    </location>
</feature>
<dbReference type="InterPro" id="IPR001173">
    <property type="entry name" value="Glyco_trans_2-like"/>
</dbReference>
<accession>A0A2J0Q7C5</accession>
<keyword evidence="3 5" id="KW-0808">Transferase</keyword>
<protein>
    <submittedName>
        <fullName evidence="5">Glycosyl transferase family 2</fullName>
    </submittedName>
</protein>
<evidence type="ECO:0000256" key="1">
    <source>
        <dbReference type="ARBA" id="ARBA00006739"/>
    </source>
</evidence>
<dbReference type="Gene3D" id="3.90.550.10">
    <property type="entry name" value="Spore Coat Polysaccharide Biosynthesis Protein SpsA, Chain A"/>
    <property type="match status" value="1"/>
</dbReference>
<dbReference type="InterPro" id="IPR029044">
    <property type="entry name" value="Nucleotide-diphossugar_trans"/>
</dbReference>
<dbReference type="OrthoDB" id="9802649at2"/>
<reference evidence="5 6" key="1">
    <citation type="journal article" date="2017" name="J. Antimicrob. Chemother.">
        <title>Characterization of the population structure, drug resistance mechanisms and plasmids of the community-associated Enterobacter cloacae complex in China.</title>
        <authorList>
            <person name="Zhou K."/>
            <person name="Yu W."/>
            <person name="Cao X."/>
            <person name="Shen P."/>
            <person name="Lu H."/>
            <person name="Luo Q."/>
            <person name="Rossen J.W.A."/>
            <person name="Xiao Y."/>
        </authorList>
    </citation>
    <scope>NUCLEOTIDE SEQUENCE [LARGE SCALE GENOMIC DNA]</scope>
    <source>
        <strain evidence="5 6">ECC904</strain>
    </source>
</reference>
<dbReference type="PANTHER" id="PTHR43685">
    <property type="entry name" value="GLYCOSYLTRANSFERASE"/>
    <property type="match status" value="1"/>
</dbReference>
<dbReference type="PANTHER" id="PTHR43685:SF5">
    <property type="entry name" value="GLYCOSYLTRANSFERASE EPSE-RELATED"/>
    <property type="match status" value="1"/>
</dbReference>
<evidence type="ECO:0000256" key="3">
    <source>
        <dbReference type="ARBA" id="ARBA00022679"/>
    </source>
</evidence>